<name>A0A9W8I073_9FUNG</name>
<gene>
    <name evidence="2" type="ORF">H4R20_001107</name>
</gene>
<evidence type="ECO:0000256" key="1">
    <source>
        <dbReference type="SAM" id="Phobius"/>
    </source>
</evidence>
<dbReference type="Proteomes" id="UP001140094">
    <property type="component" value="Unassembled WGS sequence"/>
</dbReference>
<keyword evidence="3" id="KW-1185">Reference proteome</keyword>
<keyword evidence="1" id="KW-1133">Transmembrane helix</keyword>
<reference evidence="2" key="1">
    <citation type="submission" date="2022-07" db="EMBL/GenBank/DDBJ databases">
        <title>Phylogenomic reconstructions and comparative analyses of Kickxellomycotina fungi.</title>
        <authorList>
            <person name="Reynolds N.K."/>
            <person name="Stajich J.E."/>
            <person name="Barry K."/>
            <person name="Grigoriev I.V."/>
            <person name="Crous P."/>
            <person name="Smith M.E."/>
        </authorList>
    </citation>
    <scope>NUCLEOTIDE SEQUENCE</scope>
    <source>
        <strain evidence="2">NRRL 1565</strain>
    </source>
</reference>
<evidence type="ECO:0000313" key="3">
    <source>
        <dbReference type="Proteomes" id="UP001140094"/>
    </source>
</evidence>
<sequence length="170" mass="19179">MINATVVKESLQRRRSSNIIVAKTLMSMVWFPIVPILSLGFNTIYSIVWYRTQKESMQVAVVDEVLQFLAVPLFALTFYLNPSVKRALKQYLIDRRGTSTAPSLNETRRPSPRNCSSAMFNGRAITIDSTDYSSNEFENPFESGSSGFTTKLSDNSSERVDINSFLRSSL</sequence>
<keyword evidence="1" id="KW-0472">Membrane</keyword>
<evidence type="ECO:0000313" key="2">
    <source>
        <dbReference type="EMBL" id="KAJ2807850.1"/>
    </source>
</evidence>
<proteinExistence type="predicted"/>
<feature type="transmembrane region" description="Helical" evidence="1">
    <location>
        <begin position="65"/>
        <end position="81"/>
    </location>
</feature>
<keyword evidence="1" id="KW-0812">Transmembrane</keyword>
<comment type="caution">
    <text evidence="2">The sequence shown here is derived from an EMBL/GenBank/DDBJ whole genome shotgun (WGS) entry which is preliminary data.</text>
</comment>
<dbReference type="EMBL" id="JANBUO010000081">
    <property type="protein sequence ID" value="KAJ2807850.1"/>
    <property type="molecule type" value="Genomic_DNA"/>
</dbReference>
<dbReference type="OrthoDB" id="5597070at2759"/>
<feature type="transmembrane region" description="Helical" evidence="1">
    <location>
        <begin position="20"/>
        <end position="45"/>
    </location>
</feature>
<accession>A0A9W8I073</accession>
<dbReference type="AlphaFoldDB" id="A0A9W8I073"/>
<organism evidence="2 3">
    <name type="scientific">Coemansia guatemalensis</name>
    <dbReference type="NCBI Taxonomy" id="2761395"/>
    <lineage>
        <taxon>Eukaryota</taxon>
        <taxon>Fungi</taxon>
        <taxon>Fungi incertae sedis</taxon>
        <taxon>Zoopagomycota</taxon>
        <taxon>Kickxellomycotina</taxon>
        <taxon>Kickxellomycetes</taxon>
        <taxon>Kickxellales</taxon>
        <taxon>Kickxellaceae</taxon>
        <taxon>Coemansia</taxon>
    </lineage>
</organism>
<protein>
    <submittedName>
        <fullName evidence="2">Uncharacterized protein</fullName>
    </submittedName>
</protein>